<evidence type="ECO:0000313" key="2">
    <source>
        <dbReference type="EMBL" id="KAG1888919.1"/>
    </source>
</evidence>
<proteinExistence type="predicted"/>
<evidence type="ECO:0000313" key="3">
    <source>
        <dbReference type="Proteomes" id="UP001195769"/>
    </source>
</evidence>
<name>A0AAD4DPS5_9AGAM</name>
<dbReference type="EMBL" id="JABBWK010000175">
    <property type="protein sequence ID" value="KAG1888919.1"/>
    <property type="molecule type" value="Genomic_DNA"/>
</dbReference>
<organism evidence="2 3">
    <name type="scientific">Suillus fuscotomentosus</name>
    <dbReference type="NCBI Taxonomy" id="1912939"/>
    <lineage>
        <taxon>Eukaryota</taxon>
        <taxon>Fungi</taxon>
        <taxon>Dikarya</taxon>
        <taxon>Basidiomycota</taxon>
        <taxon>Agaricomycotina</taxon>
        <taxon>Agaricomycetes</taxon>
        <taxon>Agaricomycetidae</taxon>
        <taxon>Boletales</taxon>
        <taxon>Suillineae</taxon>
        <taxon>Suillaceae</taxon>
        <taxon>Suillus</taxon>
    </lineage>
</organism>
<dbReference type="GeneID" id="64663629"/>
<dbReference type="AlphaFoldDB" id="A0AAD4DPS5"/>
<dbReference type="RefSeq" id="XP_041217238.1">
    <property type="nucleotide sequence ID" value="XM_041369331.1"/>
</dbReference>
<accession>A0AAD4DPS5</accession>
<feature type="region of interest" description="Disordered" evidence="1">
    <location>
        <begin position="77"/>
        <end position="106"/>
    </location>
</feature>
<sequence length="293" mass="33573">MALVADPTLEVIPDFAGNAYAGIRADLQAATNQTEEEVVTRLSDTWNADHNARIAEWNQDQEAEARVLAEAERARITQEDAERAQREAEAEKERLEAEKKKPKMNGFDEASSVGDYLTPRPAQYAIQKLTNFEYVELWYFSPEGCRDALKSSRSIAENDLSITRTDDQLTLRPTSAFKASKAAIADHELSFSIFLRAKNLFLVQISKAKWPRPHIDALSLFFWHLENHSIRNNSDIGDMVILTYASRVRQDWHDRLKRDEGFNIGNVNENLIRTINEELWDKVRSRTLNVVRP</sequence>
<gene>
    <name evidence="2" type="ORF">F5891DRAFT_1217138</name>
</gene>
<reference evidence="2" key="1">
    <citation type="journal article" date="2020" name="New Phytol.">
        <title>Comparative genomics reveals dynamic genome evolution in host specialist ectomycorrhizal fungi.</title>
        <authorList>
            <person name="Lofgren L.A."/>
            <person name="Nguyen N.H."/>
            <person name="Vilgalys R."/>
            <person name="Ruytinx J."/>
            <person name="Liao H.L."/>
            <person name="Branco S."/>
            <person name="Kuo A."/>
            <person name="LaButti K."/>
            <person name="Lipzen A."/>
            <person name="Andreopoulos W."/>
            <person name="Pangilinan J."/>
            <person name="Riley R."/>
            <person name="Hundley H."/>
            <person name="Na H."/>
            <person name="Barry K."/>
            <person name="Grigoriev I.V."/>
            <person name="Stajich J.E."/>
            <person name="Kennedy P.G."/>
        </authorList>
    </citation>
    <scope>NUCLEOTIDE SEQUENCE</scope>
    <source>
        <strain evidence="2">FC203</strain>
    </source>
</reference>
<keyword evidence="3" id="KW-1185">Reference proteome</keyword>
<comment type="caution">
    <text evidence="2">The sequence shown here is derived from an EMBL/GenBank/DDBJ whole genome shotgun (WGS) entry which is preliminary data.</text>
</comment>
<protein>
    <submittedName>
        <fullName evidence="2">Uncharacterized protein</fullName>
    </submittedName>
</protein>
<evidence type="ECO:0000256" key="1">
    <source>
        <dbReference type="SAM" id="MobiDB-lite"/>
    </source>
</evidence>
<feature type="compositionally biased region" description="Basic and acidic residues" evidence="1">
    <location>
        <begin position="77"/>
        <end position="99"/>
    </location>
</feature>
<dbReference type="Proteomes" id="UP001195769">
    <property type="component" value="Unassembled WGS sequence"/>
</dbReference>